<name>A0A5B0N0H4_PUCGR</name>
<reference evidence="1 2" key="1">
    <citation type="submission" date="2019-05" db="EMBL/GenBank/DDBJ databases">
        <title>Emergence of the Ug99 lineage of the wheat stem rust pathogen through somatic hybridization.</title>
        <authorList>
            <person name="Li F."/>
            <person name="Upadhyaya N.M."/>
            <person name="Sperschneider J."/>
            <person name="Matny O."/>
            <person name="Nguyen-Phuc H."/>
            <person name="Mago R."/>
            <person name="Raley C."/>
            <person name="Miller M.E."/>
            <person name="Silverstein K.A.T."/>
            <person name="Henningsen E."/>
            <person name="Hirsch C.D."/>
            <person name="Visser B."/>
            <person name="Pretorius Z.A."/>
            <person name="Steffenson B.J."/>
            <person name="Schwessinger B."/>
            <person name="Dodds P.N."/>
            <person name="Figueroa M."/>
        </authorList>
    </citation>
    <scope>NUCLEOTIDE SEQUENCE [LARGE SCALE GENOMIC DNA]</scope>
    <source>
        <strain evidence="1">21-0</strain>
    </source>
</reference>
<gene>
    <name evidence="1" type="ORF">PGT21_000188</name>
</gene>
<sequence>MMMIIDHRTLISINSPQAANSSSIVFSPPKTGEFKTIGYDVTQDLFAVCNH</sequence>
<protein>
    <submittedName>
        <fullName evidence="1">Uncharacterized protein</fullName>
    </submittedName>
</protein>
<evidence type="ECO:0000313" key="1">
    <source>
        <dbReference type="EMBL" id="KAA1082016.1"/>
    </source>
</evidence>
<evidence type="ECO:0000313" key="2">
    <source>
        <dbReference type="Proteomes" id="UP000324748"/>
    </source>
</evidence>
<comment type="caution">
    <text evidence="1">The sequence shown here is derived from an EMBL/GenBank/DDBJ whole genome shotgun (WGS) entry which is preliminary data.</text>
</comment>
<organism evidence="1 2">
    <name type="scientific">Puccinia graminis f. sp. tritici</name>
    <dbReference type="NCBI Taxonomy" id="56615"/>
    <lineage>
        <taxon>Eukaryota</taxon>
        <taxon>Fungi</taxon>
        <taxon>Dikarya</taxon>
        <taxon>Basidiomycota</taxon>
        <taxon>Pucciniomycotina</taxon>
        <taxon>Pucciniomycetes</taxon>
        <taxon>Pucciniales</taxon>
        <taxon>Pucciniaceae</taxon>
        <taxon>Puccinia</taxon>
    </lineage>
</organism>
<dbReference type="EMBL" id="VSWC01000124">
    <property type="protein sequence ID" value="KAA1082016.1"/>
    <property type="molecule type" value="Genomic_DNA"/>
</dbReference>
<proteinExistence type="predicted"/>
<dbReference type="AlphaFoldDB" id="A0A5B0N0H4"/>
<dbReference type="Proteomes" id="UP000324748">
    <property type="component" value="Unassembled WGS sequence"/>
</dbReference>
<accession>A0A5B0N0H4</accession>
<keyword evidence="2" id="KW-1185">Reference proteome</keyword>